<reference evidence="1" key="1">
    <citation type="submission" date="2020-10" db="EMBL/GenBank/DDBJ databases">
        <authorList>
            <person name="Han B."/>
            <person name="Lu T."/>
            <person name="Zhao Q."/>
            <person name="Huang X."/>
            <person name="Zhao Y."/>
        </authorList>
    </citation>
    <scope>NUCLEOTIDE SEQUENCE</scope>
</reference>
<evidence type="ECO:0000313" key="1">
    <source>
        <dbReference type="EMBL" id="CAD6258845.1"/>
    </source>
</evidence>
<evidence type="ECO:0000313" key="2">
    <source>
        <dbReference type="Proteomes" id="UP000604825"/>
    </source>
</evidence>
<proteinExistence type="predicted"/>
<dbReference type="AlphaFoldDB" id="A0A811QRQ0"/>
<dbReference type="OrthoDB" id="692179at2759"/>
<gene>
    <name evidence="1" type="ORF">NCGR_LOCUS42311</name>
</gene>
<sequence length="145" mass="15688">MAGAAILRSLATKTMARAQPRLPSALEHHGRLPTSSGGLWLSRFSTSTGGSMPPVANLRGPQTDIKKVRSGSDWDRVKTAAIEATTTCAFFTVVGGVIVIYGWVNPALDRINANLEASNRLDMEIMDEIKRGHQRIREHCGSSES</sequence>
<keyword evidence="2" id="KW-1185">Reference proteome</keyword>
<name>A0A811QRQ0_9POAL</name>
<dbReference type="Proteomes" id="UP000604825">
    <property type="component" value="Unassembled WGS sequence"/>
</dbReference>
<accession>A0A811QRQ0</accession>
<protein>
    <submittedName>
        <fullName evidence="1">Uncharacterized protein</fullName>
    </submittedName>
</protein>
<comment type="caution">
    <text evidence="1">The sequence shown here is derived from an EMBL/GenBank/DDBJ whole genome shotgun (WGS) entry which is preliminary data.</text>
</comment>
<organism evidence="1 2">
    <name type="scientific">Miscanthus lutarioriparius</name>
    <dbReference type="NCBI Taxonomy" id="422564"/>
    <lineage>
        <taxon>Eukaryota</taxon>
        <taxon>Viridiplantae</taxon>
        <taxon>Streptophyta</taxon>
        <taxon>Embryophyta</taxon>
        <taxon>Tracheophyta</taxon>
        <taxon>Spermatophyta</taxon>
        <taxon>Magnoliopsida</taxon>
        <taxon>Liliopsida</taxon>
        <taxon>Poales</taxon>
        <taxon>Poaceae</taxon>
        <taxon>PACMAD clade</taxon>
        <taxon>Panicoideae</taxon>
        <taxon>Andropogonodae</taxon>
        <taxon>Andropogoneae</taxon>
        <taxon>Saccharinae</taxon>
        <taxon>Miscanthus</taxon>
    </lineage>
</organism>
<dbReference type="EMBL" id="CAJGYO010000010">
    <property type="protein sequence ID" value="CAD6258845.1"/>
    <property type="molecule type" value="Genomic_DNA"/>
</dbReference>